<name>A0A0W0X0G7_9GAMM</name>
<dbReference type="Proteomes" id="UP000054858">
    <property type="component" value="Unassembled WGS sequence"/>
</dbReference>
<gene>
    <name evidence="1" type="ORF">Loak_1725</name>
</gene>
<reference evidence="1 2" key="1">
    <citation type="submission" date="2015-11" db="EMBL/GenBank/DDBJ databases">
        <title>Genomic analysis of 38 Legionella species identifies large and diverse effector repertoires.</title>
        <authorList>
            <person name="Burstein D."/>
            <person name="Amaro F."/>
            <person name="Zusman T."/>
            <person name="Lifshitz Z."/>
            <person name="Cohen O."/>
            <person name="Gilbert J.A."/>
            <person name="Pupko T."/>
            <person name="Shuman H.A."/>
            <person name="Segal G."/>
        </authorList>
    </citation>
    <scope>NUCLEOTIDE SEQUENCE [LARGE SCALE GENOMIC DNA]</scope>
    <source>
        <strain evidence="1 2">Oak Ridge-10</strain>
    </source>
</reference>
<dbReference type="AlphaFoldDB" id="A0A0W0X0G7"/>
<dbReference type="PATRIC" id="fig|29423.5.peg.1805"/>
<protein>
    <submittedName>
        <fullName evidence="1">Uncharacterized protein</fullName>
    </submittedName>
</protein>
<accession>A0A0W0X0G7</accession>
<dbReference type="EMBL" id="LNYP01000029">
    <property type="protein sequence ID" value="KTD38049.1"/>
    <property type="molecule type" value="Genomic_DNA"/>
</dbReference>
<comment type="caution">
    <text evidence="1">The sequence shown here is derived from an EMBL/GenBank/DDBJ whole genome shotgun (WGS) entry which is preliminary data.</text>
</comment>
<sequence>MGFCDTILSNNQPPAEGNFALPAPQQPGPFLSFGQNIIGKNQIQIDFDPSYLYQTNSSFLALSTSFLYGLSDTASIFFTLPVAVKYTTGSNHSSGLSDVSLQGEYAFYDNSNSKSTQQATMVTAITFPTGSSTKNPPTGNDTYNFFIGGTYNQIFIDWSWFVSPGINWFAVKDHTLMGSQYLYQFGIGKNFQSQRDRFIWAGLLELDGVYSEKNKLFGKKDPNSGGNIVNITPSLWYSTQTLIIQAGIAFPLLQQWNGNQSKTNYYATATLTWTID</sequence>
<evidence type="ECO:0000313" key="2">
    <source>
        <dbReference type="Proteomes" id="UP000054858"/>
    </source>
</evidence>
<organism evidence="1 2">
    <name type="scientific">Legionella oakridgensis</name>
    <dbReference type="NCBI Taxonomy" id="29423"/>
    <lineage>
        <taxon>Bacteria</taxon>
        <taxon>Pseudomonadati</taxon>
        <taxon>Pseudomonadota</taxon>
        <taxon>Gammaproteobacteria</taxon>
        <taxon>Legionellales</taxon>
        <taxon>Legionellaceae</taxon>
        <taxon>Legionella</taxon>
    </lineage>
</organism>
<evidence type="ECO:0000313" key="1">
    <source>
        <dbReference type="EMBL" id="KTD38049.1"/>
    </source>
</evidence>
<proteinExistence type="predicted"/>